<accession>A0A2J6PNF8</accession>
<dbReference type="PANTHER" id="PTHR33112:SF1">
    <property type="entry name" value="HETEROKARYON INCOMPATIBILITY DOMAIN-CONTAINING PROTEIN"/>
    <property type="match status" value="1"/>
</dbReference>
<evidence type="ECO:0000259" key="1">
    <source>
        <dbReference type="Pfam" id="PF06985"/>
    </source>
</evidence>
<dbReference type="OrthoDB" id="2958217at2759"/>
<dbReference type="InterPro" id="IPR010730">
    <property type="entry name" value="HET"/>
</dbReference>
<proteinExistence type="predicted"/>
<protein>
    <submittedName>
        <fullName evidence="2">HET-domain-containing protein</fullName>
    </submittedName>
</protein>
<dbReference type="AlphaFoldDB" id="A0A2J6PNF8"/>
<dbReference type="PANTHER" id="PTHR33112">
    <property type="entry name" value="DOMAIN PROTEIN, PUTATIVE-RELATED"/>
    <property type="match status" value="1"/>
</dbReference>
<dbReference type="Proteomes" id="UP000235672">
    <property type="component" value="Unassembled WGS sequence"/>
</dbReference>
<evidence type="ECO:0000313" key="2">
    <source>
        <dbReference type="EMBL" id="PMD15571.1"/>
    </source>
</evidence>
<dbReference type="Pfam" id="PF06985">
    <property type="entry name" value="HET"/>
    <property type="match status" value="1"/>
</dbReference>
<name>A0A2J6PNF8_9HELO</name>
<feature type="domain" description="Heterokaryon incompatibility" evidence="1">
    <location>
        <begin position="108"/>
        <end position="241"/>
    </location>
</feature>
<evidence type="ECO:0000313" key="3">
    <source>
        <dbReference type="Proteomes" id="UP000235672"/>
    </source>
</evidence>
<reference evidence="2 3" key="1">
    <citation type="submission" date="2016-05" db="EMBL/GenBank/DDBJ databases">
        <title>A degradative enzymes factory behind the ericoid mycorrhizal symbiosis.</title>
        <authorList>
            <consortium name="DOE Joint Genome Institute"/>
            <person name="Martino E."/>
            <person name="Morin E."/>
            <person name="Grelet G."/>
            <person name="Kuo A."/>
            <person name="Kohler A."/>
            <person name="Daghino S."/>
            <person name="Barry K."/>
            <person name="Choi C."/>
            <person name="Cichocki N."/>
            <person name="Clum A."/>
            <person name="Copeland A."/>
            <person name="Hainaut M."/>
            <person name="Haridas S."/>
            <person name="Labutti K."/>
            <person name="Lindquist E."/>
            <person name="Lipzen A."/>
            <person name="Khouja H.-R."/>
            <person name="Murat C."/>
            <person name="Ohm R."/>
            <person name="Olson A."/>
            <person name="Spatafora J."/>
            <person name="Veneault-Fourrey C."/>
            <person name="Henrissat B."/>
            <person name="Grigoriev I."/>
            <person name="Martin F."/>
            <person name="Perotto S."/>
        </authorList>
    </citation>
    <scope>NUCLEOTIDE SEQUENCE [LARGE SCALE GENOMIC DNA]</scope>
    <source>
        <strain evidence="2 3">UAMH 7357</strain>
    </source>
</reference>
<keyword evidence="3" id="KW-1185">Reference proteome</keyword>
<organism evidence="2 3">
    <name type="scientific">Hyaloscypha hepaticicola</name>
    <dbReference type="NCBI Taxonomy" id="2082293"/>
    <lineage>
        <taxon>Eukaryota</taxon>
        <taxon>Fungi</taxon>
        <taxon>Dikarya</taxon>
        <taxon>Ascomycota</taxon>
        <taxon>Pezizomycotina</taxon>
        <taxon>Leotiomycetes</taxon>
        <taxon>Helotiales</taxon>
        <taxon>Hyaloscyphaceae</taxon>
        <taxon>Hyaloscypha</taxon>
    </lineage>
</organism>
<dbReference type="STRING" id="1745343.A0A2J6PNF8"/>
<feature type="non-terminal residue" evidence="2">
    <location>
        <position position="241"/>
    </location>
</feature>
<sequence>MFGVLPSKGVESPRSNTVPYLHDRLFESLTRSGYIRALQGPARANLRSLGPKIVRKMVDWKFIRTCVEECAFEHTVTCRTDFPGAYRPLKVIDCRSRKVVDFPHGVRYLALSYVWGAEQSAESIINQEMLPDSVPKTILDAIEVTLKLDIQYLWVDRYCIPQDQEAVKHREIRHMDLIYRGAAATIVACAGTSPWYGLPGVSSRLRSGSNRVQIGDQVLFSVPSDPRFEIEASTWMSHGWT</sequence>
<gene>
    <name evidence="2" type="ORF">NA56DRAFT_581842</name>
</gene>
<dbReference type="EMBL" id="KZ613512">
    <property type="protein sequence ID" value="PMD15571.1"/>
    <property type="molecule type" value="Genomic_DNA"/>
</dbReference>